<accession>A0ABR3WWK1</accession>
<evidence type="ECO:0000313" key="2">
    <source>
        <dbReference type="Proteomes" id="UP001586593"/>
    </source>
</evidence>
<protein>
    <recommendedName>
        <fullName evidence="3">PH domain-containing protein</fullName>
    </recommendedName>
</protein>
<evidence type="ECO:0008006" key="3">
    <source>
        <dbReference type="Google" id="ProtNLM"/>
    </source>
</evidence>
<gene>
    <name evidence="1" type="ORF">VTK73DRAFT_3995</name>
</gene>
<organism evidence="1 2">
    <name type="scientific">Phialemonium thermophilum</name>
    <dbReference type="NCBI Taxonomy" id="223376"/>
    <lineage>
        <taxon>Eukaryota</taxon>
        <taxon>Fungi</taxon>
        <taxon>Dikarya</taxon>
        <taxon>Ascomycota</taxon>
        <taxon>Pezizomycotina</taxon>
        <taxon>Sordariomycetes</taxon>
        <taxon>Sordariomycetidae</taxon>
        <taxon>Cephalothecales</taxon>
        <taxon>Cephalothecaceae</taxon>
        <taxon>Phialemonium</taxon>
    </lineage>
</organism>
<dbReference type="EMBL" id="JAZHXJ010000231">
    <property type="protein sequence ID" value="KAL1867821.1"/>
    <property type="molecule type" value="Genomic_DNA"/>
</dbReference>
<reference evidence="1 2" key="1">
    <citation type="journal article" date="2024" name="Commun. Biol.">
        <title>Comparative genomic analysis of thermophilic fungi reveals convergent evolutionary adaptations and gene losses.</title>
        <authorList>
            <person name="Steindorff A.S."/>
            <person name="Aguilar-Pontes M.V."/>
            <person name="Robinson A.J."/>
            <person name="Andreopoulos B."/>
            <person name="LaButti K."/>
            <person name="Kuo A."/>
            <person name="Mondo S."/>
            <person name="Riley R."/>
            <person name="Otillar R."/>
            <person name="Haridas S."/>
            <person name="Lipzen A."/>
            <person name="Grimwood J."/>
            <person name="Schmutz J."/>
            <person name="Clum A."/>
            <person name="Reid I.D."/>
            <person name="Moisan M.C."/>
            <person name="Butler G."/>
            <person name="Nguyen T.T.M."/>
            <person name="Dewar K."/>
            <person name="Conant G."/>
            <person name="Drula E."/>
            <person name="Henrissat B."/>
            <person name="Hansel C."/>
            <person name="Singer S."/>
            <person name="Hutchinson M.I."/>
            <person name="de Vries R.P."/>
            <person name="Natvig D.O."/>
            <person name="Powell A.J."/>
            <person name="Tsang A."/>
            <person name="Grigoriev I.V."/>
        </authorList>
    </citation>
    <scope>NUCLEOTIDE SEQUENCE [LARGE SCALE GENOMIC DNA]</scope>
    <source>
        <strain evidence="1 2">ATCC 24622</strain>
    </source>
</reference>
<name>A0ABR3WWK1_9PEZI</name>
<keyword evidence="2" id="KW-1185">Reference proteome</keyword>
<evidence type="ECO:0000313" key="1">
    <source>
        <dbReference type="EMBL" id="KAL1867821.1"/>
    </source>
</evidence>
<comment type="caution">
    <text evidence="1">The sequence shown here is derived from an EMBL/GenBank/DDBJ whole genome shotgun (WGS) entry which is preliminary data.</text>
</comment>
<proteinExistence type="predicted"/>
<sequence>MPGSEQARCRDSVGDLHQNYVGEVLGGHFKVQNLKLRDEYLDIYEVKDLHEGDTTFEMQAFLLSCPLAELEKTRRKRMKRIFRSRNFHCEFTWGGRKFLVSQVERSEAEWRNLVQATVRRGTGNDYDNLDRKEFSQNTTPLSHPSLCNKGILSF</sequence>
<dbReference type="Proteomes" id="UP001586593">
    <property type="component" value="Unassembled WGS sequence"/>
</dbReference>